<dbReference type="Proteomes" id="UP000272400">
    <property type="component" value="Unassembled WGS sequence"/>
</dbReference>
<protein>
    <submittedName>
        <fullName evidence="1">Uncharacterized protein</fullName>
    </submittedName>
</protein>
<dbReference type="AlphaFoldDB" id="A0A3N1CMV0"/>
<keyword evidence="2" id="KW-1185">Reference proteome</keyword>
<organism evidence="1 2">
    <name type="scientific">Actinocorallia herbida</name>
    <dbReference type="NCBI Taxonomy" id="58109"/>
    <lineage>
        <taxon>Bacteria</taxon>
        <taxon>Bacillati</taxon>
        <taxon>Actinomycetota</taxon>
        <taxon>Actinomycetes</taxon>
        <taxon>Streptosporangiales</taxon>
        <taxon>Thermomonosporaceae</taxon>
        <taxon>Actinocorallia</taxon>
    </lineage>
</organism>
<name>A0A3N1CMV0_9ACTN</name>
<dbReference type="RefSeq" id="WP_123661641.1">
    <property type="nucleotide sequence ID" value="NZ_RJKE01000001.1"/>
</dbReference>
<accession>A0A3N1CMV0</accession>
<evidence type="ECO:0000313" key="2">
    <source>
        <dbReference type="Proteomes" id="UP000272400"/>
    </source>
</evidence>
<sequence length="212" mass="23089">MKDTCDRCDQPHPRCNAHAEGGTRPCMRWPRKGSAVCPRHGGKAPQTVAAATKRREAAELEEAVTTYGLPRKVGAAEALLEELYRTAGVVSYLEAEIRELGGEGLIWGKVEETDAPLTEYGGGTQTKYAAVPHVLVQLYQRERAHYAKVAKDCLTAGVDKSIIDVYEQVGASYVAMFARVLDQLGLTPEQRSKVRPVLLAELQAIRAGAEAQ</sequence>
<dbReference type="OrthoDB" id="3624790at2"/>
<comment type="caution">
    <text evidence="1">The sequence shown here is derived from an EMBL/GenBank/DDBJ whole genome shotgun (WGS) entry which is preliminary data.</text>
</comment>
<gene>
    <name evidence="1" type="ORF">EDD29_0118</name>
</gene>
<evidence type="ECO:0000313" key="1">
    <source>
        <dbReference type="EMBL" id="ROO82637.1"/>
    </source>
</evidence>
<dbReference type="EMBL" id="RJKE01000001">
    <property type="protein sequence ID" value="ROO82637.1"/>
    <property type="molecule type" value="Genomic_DNA"/>
</dbReference>
<reference evidence="1 2" key="1">
    <citation type="submission" date="2018-11" db="EMBL/GenBank/DDBJ databases">
        <title>Sequencing the genomes of 1000 actinobacteria strains.</title>
        <authorList>
            <person name="Klenk H.-P."/>
        </authorList>
    </citation>
    <scope>NUCLEOTIDE SEQUENCE [LARGE SCALE GENOMIC DNA]</scope>
    <source>
        <strain evidence="1 2">DSM 44254</strain>
    </source>
</reference>
<proteinExistence type="predicted"/>